<feature type="non-terminal residue" evidence="1">
    <location>
        <position position="158"/>
    </location>
</feature>
<sequence>MLMSQPYFEGEISGQSNMLNSLSLTSAGQLYLKDESQILAYQPNCKKQILEPYYKDKILEFYKDEISELQNPASNSSYLQIFTDQHYSENEVLESQNLLVNVVNSVNRSLDAQIDTNDVYVQENKLKNEHSLKLIQGLSFSNWQLFKIWLKQFAKQEG</sequence>
<evidence type="ECO:0000313" key="1">
    <source>
        <dbReference type="EMBL" id="CAG8847774.1"/>
    </source>
</evidence>
<dbReference type="EMBL" id="CAJVQB010089190">
    <property type="protein sequence ID" value="CAG8847774.1"/>
    <property type="molecule type" value="Genomic_DNA"/>
</dbReference>
<accession>A0ABN7X7H7</accession>
<keyword evidence="2" id="KW-1185">Reference proteome</keyword>
<gene>
    <name evidence="1" type="ORF">GMARGA_LOCUS38840</name>
</gene>
<organism evidence="1 2">
    <name type="scientific">Gigaspora margarita</name>
    <dbReference type="NCBI Taxonomy" id="4874"/>
    <lineage>
        <taxon>Eukaryota</taxon>
        <taxon>Fungi</taxon>
        <taxon>Fungi incertae sedis</taxon>
        <taxon>Mucoromycota</taxon>
        <taxon>Glomeromycotina</taxon>
        <taxon>Glomeromycetes</taxon>
        <taxon>Diversisporales</taxon>
        <taxon>Gigasporaceae</taxon>
        <taxon>Gigaspora</taxon>
    </lineage>
</organism>
<comment type="caution">
    <text evidence="1">The sequence shown here is derived from an EMBL/GenBank/DDBJ whole genome shotgun (WGS) entry which is preliminary data.</text>
</comment>
<evidence type="ECO:0000313" key="2">
    <source>
        <dbReference type="Proteomes" id="UP000789901"/>
    </source>
</evidence>
<dbReference type="Proteomes" id="UP000789901">
    <property type="component" value="Unassembled WGS sequence"/>
</dbReference>
<reference evidence="1 2" key="1">
    <citation type="submission" date="2021-06" db="EMBL/GenBank/DDBJ databases">
        <authorList>
            <person name="Kallberg Y."/>
            <person name="Tangrot J."/>
            <person name="Rosling A."/>
        </authorList>
    </citation>
    <scope>NUCLEOTIDE SEQUENCE [LARGE SCALE GENOMIC DNA]</scope>
    <source>
        <strain evidence="1 2">120-4 pot B 10/14</strain>
    </source>
</reference>
<name>A0ABN7X7H7_GIGMA</name>
<proteinExistence type="predicted"/>
<protein>
    <submittedName>
        <fullName evidence="1">37902_t:CDS:1</fullName>
    </submittedName>
</protein>